<feature type="chain" id="PRO_5020507759" description="Periplasmic protein" evidence="1">
    <location>
        <begin position="23"/>
        <end position="157"/>
    </location>
</feature>
<dbReference type="OrthoDB" id="5325045at2"/>
<proteinExistence type="predicted"/>
<dbReference type="AlphaFoldDB" id="A0A4U8TCE2"/>
<gene>
    <name evidence="2" type="ORF">LS71_002435</name>
</gene>
<keyword evidence="1" id="KW-0732">Signal</keyword>
<dbReference type="RefSeq" id="WP_034353400.1">
    <property type="nucleotide sequence ID" value="NZ_JRPR02000001.1"/>
</dbReference>
<dbReference type="STRING" id="1677920.LS71_02860"/>
<evidence type="ECO:0000313" key="2">
    <source>
        <dbReference type="EMBL" id="TLD97621.1"/>
    </source>
</evidence>
<protein>
    <recommendedName>
        <fullName evidence="4">Periplasmic protein</fullName>
    </recommendedName>
</protein>
<organism evidence="2 3">
    <name type="scientific">Helicobacter jaachi</name>
    <dbReference type="NCBI Taxonomy" id="1677920"/>
    <lineage>
        <taxon>Bacteria</taxon>
        <taxon>Pseudomonadati</taxon>
        <taxon>Campylobacterota</taxon>
        <taxon>Epsilonproteobacteria</taxon>
        <taxon>Campylobacterales</taxon>
        <taxon>Helicobacteraceae</taxon>
        <taxon>Helicobacter</taxon>
    </lineage>
</organism>
<evidence type="ECO:0008006" key="4">
    <source>
        <dbReference type="Google" id="ProtNLM"/>
    </source>
</evidence>
<dbReference type="EMBL" id="JRPR02000001">
    <property type="protein sequence ID" value="TLD97621.1"/>
    <property type="molecule type" value="Genomic_DNA"/>
</dbReference>
<dbReference type="Proteomes" id="UP000029733">
    <property type="component" value="Unassembled WGS sequence"/>
</dbReference>
<evidence type="ECO:0000256" key="1">
    <source>
        <dbReference type="SAM" id="SignalP"/>
    </source>
</evidence>
<name>A0A4U8TCE2_9HELI</name>
<accession>A0A4U8TCE2</accession>
<sequence>MRILALLLCINLSINVLKGANALDMQPYNDNFENKEVELLISYKLISKDNLAQGERYRVSHVMNYQHQNGYEIVGECEIDASKYAIMDDMPYFITFILKREKEQVLDCLYAYEVRVRENTMSKNNTTTSRVSLEITPTRVKAKLVNKSILLYILSKE</sequence>
<evidence type="ECO:0000313" key="3">
    <source>
        <dbReference type="Proteomes" id="UP000029733"/>
    </source>
</evidence>
<comment type="caution">
    <text evidence="2">The sequence shown here is derived from an EMBL/GenBank/DDBJ whole genome shotgun (WGS) entry which is preliminary data.</text>
</comment>
<reference evidence="2 3" key="1">
    <citation type="journal article" date="2014" name="Genome Announc.">
        <title>Draft genome sequences of eight enterohepatic helicobacter species isolated from both laboratory and wild rodents.</title>
        <authorList>
            <person name="Sheh A."/>
            <person name="Shen Z."/>
            <person name="Fox J.G."/>
        </authorList>
    </citation>
    <scope>NUCLEOTIDE SEQUENCE [LARGE SCALE GENOMIC DNA]</scope>
    <source>
        <strain evidence="2 3">MIT 09-6949</strain>
    </source>
</reference>
<feature type="signal peptide" evidence="1">
    <location>
        <begin position="1"/>
        <end position="22"/>
    </location>
</feature>
<keyword evidence="3" id="KW-1185">Reference proteome</keyword>